<comment type="caution">
    <text evidence="2">The sequence shown here is derived from an EMBL/GenBank/DDBJ whole genome shotgun (WGS) entry which is preliminary data.</text>
</comment>
<dbReference type="EMBL" id="NEXE01000055">
    <property type="protein sequence ID" value="PSN90577.1"/>
    <property type="molecule type" value="Genomic_DNA"/>
</dbReference>
<reference evidence="2 3" key="1">
    <citation type="submission" date="2017-04" db="EMBL/GenBank/DDBJ databases">
        <title>Novel microbial lineages endemic to geothermal iron-oxide mats fill important gaps in the evolutionary history of Archaea.</title>
        <authorList>
            <person name="Jay Z.J."/>
            <person name="Beam J.P."/>
            <person name="Dlakic M."/>
            <person name="Rusch D.B."/>
            <person name="Kozubal M.A."/>
            <person name="Inskeep W.P."/>
        </authorList>
    </citation>
    <scope>NUCLEOTIDE SEQUENCE [LARGE SCALE GENOMIC DNA]</scope>
    <source>
        <strain evidence="2">OSP_D</strain>
    </source>
</reference>
<dbReference type="Proteomes" id="UP000240322">
    <property type="component" value="Unassembled WGS sequence"/>
</dbReference>
<dbReference type="PANTHER" id="PTHR43750:SF3">
    <property type="entry name" value="UDP-GLUCOSE 6-DEHYDROGENASE TUAD"/>
    <property type="match status" value="1"/>
</dbReference>
<name>A0A2R6AW46_9ARCH</name>
<organism evidence="2 3">
    <name type="scientific">Candidatus Marsarchaeota G2 archaeon OSP_D</name>
    <dbReference type="NCBI Taxonomy" id="1978157"/>
    <lineage>
        <taxon>Archaea</taxon>
        <taxon>Candidatus Marsarchaeota</taxon>
        <taxon>Candidatus Marsarchaeota group 2</taxon>
    </lineage>
</organism>
<dbReference type="SUPFAM" id="SSF51735">
    <property type="entry name" value="NAD(P)-binding Rossmann-fold domains"/>
    <property type="match status" value="1"/>
</dbReference>
<dbReference type="PANTHER" id="PTHR43750">
    <property type="entry name" value="UDP-GLUCOSE 6-DEHYDROGENASE TUAD"/>
    <property type="match status" value="1"/>
</dbReference>
<proteinExistence type="predicted"/>
<evidence type="ECO:0000259" key="1">
    <source>
        <dbReference type="Pfam" id="PF03721"/>
    </source>
</evidence>
<accession>A0A2R6AW46</accession>
<feature type="domain" description="UDP-glucose/GDP-mannose dehydrogenase N-terminal" evidence="1">
    <location>
        <begin position="1"/>
        <end position="42"/>
    </location>
</feature>
<dbReference type="GO" id="GO:0051287">
    <property type="term" value="F:NAD binding"/>
    <property type="evidence" value="ECO:0007669"/>
    <property type="project" value="InterPro"/>
</dbReference>
<protein>
    <recommendedName>
        <fullName evidence="1">UDP-glucose/GDP-mannose dehydrogenase N-terminal domain-containing protein</fullName>
    </recommendedName>
</protein>
<evidence type="ECO:0000313" key="2">
    <source>
        <dbReference type="EMBL" id="PSN90577.1"/>
    </source>
</evidence>
<dbReference type="AlphaFoldDB" id="A0A2R6AW46"/>
<dbReference type="Gene3D" id="3.40.50.720">
    <property type="entry name" value="NAD(P)-binding Rossmann-like Domain"/>
    <property type="match status" value="1"/>
</dbReference>
<dbReference type="InterPro" id="IPR001732">
    <property type="entry name" value="UDP-Glc/GDP-Man_DH_N"/>
</dbReference>
<gene>
    <name evidence="2" type="ORF">B9Q03_06515</name>
</gene>
<feature type="non-terminal residue" evidence="2">
    <location>
        <position position="42"/>
    </location>
</feature>
<evidence type="ECO:0000313" key="3">
    <source>
        <dbReference type="Proteomes" id="UP000240322"/>
    </source>
</evidence>
<dbReference type="Pfam" id="PF03721">
    <property type="entry name" value="UDPG_MGDP_dh_N"/>
    <property type="match status" value="1"/>
</dbReference>
<dbReference type="InterPro" id="IPR036291">
    <property type="entry name" value="NAD(P)-bd_dom_sf"/>
</dbReference>
<sequence>MKLGVVGLGYVGIVSSLGFAELGFNVVGVDVDTARVESLSKG</sequence>
<dbReference type="GO" id="GO:0016616">
    <property type="term" value="F:oxidoreductase activity, acting on the CH-OH group of donors, NAD or NADP as acceptor"/>
    <property type="evidence" value="ECO:0007669"/>
    <property type="project" value="InterPro"/>
</dbReference>